<sequence>MSIKELISIVDKSEAPSKNDGMNKVYHDLFEELKSNLDRIITTYRHRPSQKITIEIYPDLPTFHQAINEPLAPKWLTHGLGGHEAKQMSQEYIQYSTSEAIQNNAVPSF</sequence>
<proteinExistence type="predicted"/>
<gene>
    <name evidence="1" type="ORF">NAG76_14235</name>
</gene>
<reference evidence="1" key="1">
    <citation type="submission" date="2022-05" db="EMBL/GenBank/DDBJ databases">
        <title>Novel bacterial taxa in a minimal lignocellulolytic consortium and its capacity to transform plastics disclosed by genome-resolved metagenomics.</title>
        <authorList>
            <person name="Rodriguez C.A.D."/>
            <person name="Diaz-Garcia L."/>
            <person name="Herrera K."/>
            <person name="Tarazona N.A."/>
            <person name="Sproer C."/>
            <person name="Overmann J."/>
            <person name="Jimenez D.J."/>
        </authorList>
    </citation>
    <scope>NUCLEOTIDE SEQUENCE</scope>
    <source>
        <strain evidence="1">MAG5</strain>
    </source>
</reference>
<evidence type="ECO:0000313" key="1">
    <source>
        <dbReference type="EMBL" id="URN92998.1"/>
    </source>
</evidence>
<protein>
    <submittedName>
        <fullName evidence="1">Uncharacterized protein</fullName>
    </submittedName>
</protein>
<dbReference type="EMBL" id="CP097899">
    <property type="protein sequence ID" value="URN92998.1"/>
    <property type="molecule type" value="Genomic_DNA"/>
</dbReference>
<dbReference type="Proteomes" id="UP001056756">
    <property type="component" value="Chromosome"/>
</dbReference>
<name>A0A9J6Z9X1_9BACL</name>
<evidence type="ECO:0000313" key="2">
    <source>
        <dbReference type="Proteomes" id="UP001056756"/>
    </source>
</evidence>
<dbReference type="AlphaFoldDB" id="A0A9J6Z9X1"/>
<organism evidence="1 2">
    <name type="scientific">Candidatus Pristimantibacillus lignocellulolyticus</name>
    <dbReference type="NCBI Taxonomy" id="2994561"/>
    <lineage>
        <taxon>Bacteria</taxon>
        <taxon>Bacillati</taxon>
        <taxon>Bacillota</taxon>
        <taxon>Bacilli</taxon>
        <taxon>Bacillales</taxon>
        <taxon>Paenibacillaceae</taxon>
        <taxon>Candidatus Pristimantibacillus</taxon>
    </lineage>
</organism>
<dbReference type="KEGG" id="plig:NAG76_14235"/>
<accession>A0A9J6Z9X1</accession>